<gene>
    <name evidence="2" type="ORF">C474_11980</name>
</gene>
<dbReference type="InParanoid" id="M0D3S8"/>
<feature type="compositionally biased region" description="Low complexity" evidence="1">
    <location>
        <begin position="173"/>
        <end position="184"/>
    </location>
</feature>
<evidence type="ECO:0000313" key="2">
    <source>
        <dbReference type="EMBL" id="ELZ30080.1"/>
    </source>
</evidence>
<dbReference type="OrthoDB" id="205650at2157"/>
<feature type="compositionally biased region" description="Basic and acidic residues" evidence="1">
    <location>
        <begin position="298"/>
        <end position="315"/>
    </location>
</feature>
<reference evidence="2 3" key="1">
    <citation type="journal article" date="2014" name="PLoS Genet.">
        <title>Phylogenetically driven sequencing of extremely halophilic archaea reveals strategies for static and dynamic osmo-response.</title>
        <authorList>
            <person name="Becker E.A."/>
            <person name="Seitzer P.M."/>
            <person name="Tritt A."/>
            <person name="Larsen D."/>
            <person name="Krusor M."/>
            <person name="Yao A.I."/>
            <person name="Wu D."/>
            <person name="Madern D."/>
            <person name="Eisen J.A."/>
            <person name="Darling A.E."/>
            <person name="Facciotti M.T."/>
        </authorList>
    </citation>
    <scope>NUCLEOTIDE SEQUENCE [LARGE SCALE GENOMIC DNA]</scope>
    <source>
        <strain evidence="2 3">JCM 14848</strain>
    </source>
</reference>
<dbReference type="eggNOG" id="arCOG04689">
    <property type="taxonomic scope" value="Archaea"/>
</dbReference>
<proteinExistence type="predicted"/>
<dbReference type="RefSeq" id="WP_008387037.1">
    <property type="nucleotide sequence ID" value="NZ_AOIV01000026.1"/>
</dbReference>
<feature type="compositionally biased region" description="Acidic residues" evidence="1">
    <location>
        <begin position="253"/>
        <end position="263"/>
    </location>
</feature>
<dbReference type="PATRIC" id="fig|1227487.5.peg.2421"/>
<feature type="compositionally biased region" description="Acidic residues" evidence="1">
    <location>
        <begin position="203"/>
        <end position="227"/>
    </location>
</feature>
<organism evidence="2 3">
    <name type="scientific">Halogeometricum pallidum JCM 14848</name>
    <dbReference type="NCBI Taxonomy" id="1227487"/>
    <lineage>
        <taxon>Archaea</taxon>
        <taxon>Methanobacteriati</taxon>
        <taxon>Methanobacteriota</taxon>
        <taxon>Stenosarchaea group</taxon>
        <taxon>Halobacteria</taxon>
        <taxon>Halobacteriales</taxon>
        <taxon>Haloferacaceae</taxon>
        <taxon>Halogeometricum</taxon>
    </lineage>
</organism>
<feature type="compositionally biased region" description="Low complexity" evidence="1">
    <location>
        <begin position="106"/>
        <end position="128"/>
    </location>
</feature>
<keyword evidence="3" id="KW-1185">Reference proteome</keyword>
<dbReference type="EMBL" id="AOIV01000026">
    <property type="protein sequence ID" value="ELZ30080.1"/>
    <property type="molecule type" value="Genomic_DNA"/>
</dbReference>
<protein>
    <submittedName>
        <fullName evidence="2">Uncharacterized protein</fullName>
    </submittedName>
</protein>
<comment type="caution">
    <text evidence="2">The sequence shown here is derived from an EMBL/GenBank/DDBJ whole genome shotgun (WGS) entry which is preliminary data.</text>
</comment>
<feature type="region of interest" description="Disordered" evidence="1">
    <location>
        <begin position="58"/>
        <end position="315"/>
    </location>
</feature>
<feature type="compositionally biased region" description="Basic and acidic residues" evidence="1">
    <location>
        <begin position="228"/>
        <end position="246"/>
    </location>
</feature>
<accession>M0D3S8</accession>
<name>M0D3S8_HALPD</name>
<evidence type="ECO:0000256" key="1">
    <source>
        <dbReference type="SAM" id="MobiDB-lite"/>
    </source>
</evidence>
<dbReference type="InterPro" id="IPR055519">
    <property type="entry name" value="DUF7093"/>
</dbReference>
<dbReference type="AlphaFoldDB" id="M0D3S8"/>
<sequence length="354" mass="37598">MGLKCRLLGHQYGDPEIEREREEKGDEVVVTIREIQVCQKCGAEHVVSENKEITAIRSAQEVGLDRQTDAAPEAADPAAADPETSPVDDPGSHIAEAEPDASNPFSAEAADGDNAGAADASDAAAEPATDADSESFNDDDFEPPSDPDEDDAVILGDEDTERDETQWPEETGADPAAAAQESAAQDTPTRESTDGQPVPTDPPAEEDEPVTDDAEFIDADEEAVEAPDIDRGHGEWPERTDLEERQTSWPVQESEDEGFEAEPSDGTASEVSFGGLAPEANGRSSDEATRAGGDADDGVGRAESRGELQADVPDDRIEFYCPNCGHARGAGVSSMRAGDICPECRQGYIAERRL</sequence>
<feature type="compositionally biased region" description="Low complexity" evidence="1">
    <location>
        <begin position="69"/>
        <end position="83"/>
    </location>
</feature>
<dbReference type="Proteomes" id="UP000011513">
    <property type="component" value="Unassembled WGS sequence"/>
</dbReference>
<evidence type="ECO:0000313" key="3">
    <source>
        <dbReference type="Proteomes" id="UP000011513"/>
    </source>
</evidence>
<feature type="compositionally biased region" description="Acidic residues" evidence="1">
    <location>
        <begin position="129"/>
        <end position="162"/>
    </location>
</feature>
<dbReference type="Pfam" id="PF23373">
    <property type="entry name" value="DUF7093"/>
    <property type="match status" value="1"/>
</dbReference>